<dbReference type="EMBL" id="FMJD01000013">
    <property type="protein sequence ID" value="SCM79973.1"/>
    <property type="molecule type" value="Genomic_DNA"/>
</dbReference>
<dbReference type="Gene3D" id="3.10.450.40">
    <property type="match status" value="1"/>
</dbReference>
<accession>A0A212LR06</accession>
<proteinExistence type="predicted"/>
<protein>
    <submittedName>
        <fullName evidence="1">Phage baseplate assembly protein W</fullName>
    </submittedName>
</protein>
<dbReference type="SUPFAM" id="SSF160719">
    <property type="entry name" value="gpW/gp25-like"/>
    <property type="match status" value="1"/>
</dbReference>
<dbReference type="RefSeq" id="WP_288198843.1">
    <property type="nucleotide sequence ID" value="NZ_LT608334.1"/>
</dbReference>
<gene>
    <name evidence="1" type="ORF">KL86PLE_90736</name>
</gene>
<dbReference type="AlphaFoldDB" id="A0A212LR06"/>
<evidence type="ECO:0000313" key="1">
    <source>
        <dbReference type="EMBL" id="SCM79973.1"/>
    </source>
</evidence>
<reference evidence="1" key="1">
    <citation type="submission" date="2016-08" db="EMBL/GenBank/DDBJ databases">
        <authorList>
            <person name="Seilhamer J.J."/>
        </authorList>
    </citation>
    <scope>NUCLEOTIDE SEQUENCE</scope>
    <source>
        <strain evidence="1">86</strain>
    </source>
</reference>
<name>A0A212LR06_9HYPH</name>
<sequence length="134" mass="14618">MARVGVDARTGQVLMGWPHCVQSIKTILNTELRERAQRRGFGSVLPRLVDRPQNQEAILDIYVGIAEALEPREVEGHQYGEPGFVLLRTKLDASEPGQVTILLSGVFFENGHLGDYSNPAAAQIAYTIAEAASS</sequence>
<organism evidence="1">
    <name type="scientific">uncultured Pleomorphomonas sp</name>
    <dbReference type="NCBI Taxonomy" id="442121"/>
    <lineage>
        <taxon>Bacteria</taxon>
        <taxon>Pseudomonadati</taxon>
        <taxon>Pseudomonadota</taxon>
        <taxon>Alphaproteobacteria</taxon>
        <taxon>Hyphomicrobiales</taxon>
        <taxon>Pleomorphomonadaceae</taxon>
        <taxon>Pleomorphomonas</taxon>
        <taxon>environmental samples</taxon>
    </lineage>
</organism>